<dbReference type="EC" id="7.1.2.2" evidence="2"/>
<dbReference type="InterPro" id="IPR023366">
    <property type="entry name" value="ATP_synth_asu-like_sf"/>
</dbReference>
<dbReference type="InterPro" id="IPR045063">
    <property type="entry name" value="Dynamin_N"/>
</dbReference>
<comment type="subunit">
    <text evidence="15">V-ATPase is a heteromultimeric enzyme composed of a peripheral catalytic V1 complex (components A to H) attached to an integral membrane V0 proton pore complex (components: a, c, c', c'', d, e, f and VOA1).</text>
</comment>
<feature type="region of interest" description="Disordered" evidence="19">
    <location>
        <begin position="1"/>
        <end position="149"/>
    </location>
</feature>
<dbReference type="VEuPathDB" id="FungiDB:TERG_07748"/>
<dbReference type="InterPro" id="IPR019762">
    <property type="entry name" value="Dynamin_GTPase_CS"/>
</dbReference>
<dbReference type="GO" id="GO:0005524">
    <property type="term" value="F:ATP binding"/>
    <property type="evidence" value="ECO:0007669"/>
    <property type="project" value="UniProtKB-KW"/>
</dbReference>
<dbReference type="VEuPathDB" id="FungiDB:TERG_07747"/>
<dbReference type="Gene3D" id="2.40.30.20">
    <property type="match status" value="1"/>
</dbReference>
<dbReference type="Pfam" id="PF16886">
    <property type="entry name" value="ATP-synt_ab_Xtn"/>
    <property type="match status" value="1"/>
</dbReference>
<evidence type="ECO:0000256" key="2">
    <source>
        <dbReference type="ARBA" id="ARBA00012473"/>
    </source>
</evidence>
<feature type="compositionally biased region" description="Low complexity" evidence="19">
    <location>
        <begin position="68"/>
        <end position="90"/>
    </location>
</feature>
<evidence type="ECO:0000259" key="21">
    <source>
        <dbReference type="PROSITE" id="PS51718"/>
    </source>
</evidence>
<reference evidence="22 23" key="1">
    <citation type="submission" date="2016-05" db="EMBL/GenBank/DDBJ databases">
        <title>Genome sequencing of Trichophyton rubrum CMCC(F)T1i isolated from hair.</title>
        <authorList>
            <person name="Zhan P."/>
            <person name="Tao Y."/>
            <person name="Liu W."/>
        </authorList>
    </citation>
    <scope>NUCLEOTIDE SEQUENCE [LARGE SCALE GENOMIC DNA]</scope>
    <source>
        <strain evidence="23">CMCC(F)T1i</strain>
    </source>
</reference>
<gene>
    <name evidence="22" type="ORF">A7C99_1135</name>
</gene>
<organism evidence="22 23">
    <name type="scientific">Trichophyton rubrum</name>
    <name type="common">Athlete's foot fungus</name>
    <name type="synonym">Epidermophyton rubrum</name>
    <dbReference type="NCBI Taxonomy" id="5551"/>
    <lineage>
        <taxon>Eukaryota</taxon>
        <taxon>Fungi</taxon>
        <taxon>Dikarya</taxon>
        <taxon>Ascomycota</taxon>
        <taxon>Pezizomycotina</taxon>
        <taxon>Eurotiomycetes</taxon>
        <taxon>Eurotiomycetidae</taxon>
        <taxon>Onygenales</taxon>
        <taxon>Arthrodermataceae</taxon>
        <taxon>Trichophyton</taxon>
    </lineage>
</organism>
<keyword evidence="8" id="KW-0067">ATP-binding</keyword>
<dbReference type="CDD" id="cd18111">
    <property type="entry name" value="ATP-synt_V_A-type_alpha_C"/>
    <property type="match status" value="1"/>
</dbReference>
<evidence type="ECO:0000256" key="8">
    <source>
        <dbReference type="ARBA" id="ARBA00022840"/>
    </source>
</evidence>
<dbReference type="GO" id="GO:0007033">
    <property type="term" value="P:vacuole organization"/>
    <property type="evidence" value="ECO:0007669"/>
    <property type="project" value="UniProtKB-ARBA"/>
</dbReference>
<evidence type="ECO:0000256" key="5">
    <source>
        <dbReference type="ARBA" id="ARBA00022554"/>
    </source>
</evidence>
<dbReference type="PRINTS" id="PR00195">
    <property type="entry name" value="DYNAMIN"/>
</dbReference>
<evidence type="ECO:0000256" key="13">
    <source>
        <dbReference type="ARBA" id="ARBA00023175"/>
    </source>
</evidence>
<evidence type="ECO:0000256" key="7">
    <source>
        <dbReference type="ARBA" id="ARBA00022781"/>
    </source>
</evidence>
<dbReference type="Gene3D" id="2.40.50.100">
    <property type="match status" value="1"/>
</dbReference>
<evidence type="ECO:0000256" key="4">
    <source>
        <dbReference type="ARBA" id="ARBA00022448"/>
    </source>
</evidence>
<dbReference type="CDD" id="cd01134">
    <property type="entry name" value="V_A-ATPase_A"/>
    <property type="match status" value="1"/>
</dbReference>
<dbReference type="InterPro" id="IPR000194">
    <property type="entry name" value="ATPase_F1/V1/A1_a/bsu_nucl-bd"/>
</dbReference>
<dbReference type="FunFam" id="3.40.50.300:FF:000052">
    <property type="entry name" value="V-type proton ATPase catalytic subunit A"/>
    <property type="match status" value="1"/>
</dbReference>
<dbReference type="InterPro" id="IPR003130">
    <property type="entry name" value="GED"/>
</dbReference>
<dbReference type="InterPro" id="IPR030381">
    <property type="entry name" value="G_DYNAMIN_dom"/>
</dbReference>
<comment type="similarity">
    <text evidence="1">Belongs to the ATPase alpha/beta chains family.</text>
</comment>
<dbReference type="Pfam" id="PF00350">
    <property type="entry name" value="Dynamin_N"/>
    <property type="match status" value="1"/>
</dbReference>
<dbReference type="SMART" id="SM00053">
    <property type="entry name" value="DYNc"/>
    <property type="match status" value="1"/>
</dbReference>
<dbReference type="GO" id="GO:0000329">
    <property type="term" value="C:fungal-type vacuole membrane"/>
    <property type="evidence" value="ECO:0007669"/>
    <property type="project" value="UniProtKB-ARBA"/>
</dbReference>
<dbReference type="PANTHER" id="PTHR43607">
    <property type="entry name" value="V-TYPE PROTON ATPASE CATALYTIC SUBUNIT A"/>
    <property type="match status" value="1"/>
</dbReference>
<evidence type="ECO:0000256" key="14">
    <source>
        <dbReference type="ARBA" id="ARBA00029427"/>
    </source>
</evidence>
<feature type="compositionally biased region" description="Basic and acidic residues" evidence="19">
    <location>
        <begin position="138"/>
        <end position="149"/>
    </location>
</feature>
<dbReference type="CDD" id="cd08771">
    <property type="entry name" value="DLP_1"/>
    <property type="match status" value="1"/>
</dbReference>
<dbReference type="SUPFAM" id="SSF50615">
    <property type="entry name" value="N-terminal domain of alpha and beta subunits of F1 ATP synthase"/>
    <property type="match status" value="1"/>
</dbReference>
<dbReference type="FunFam" id="1.10.1140.10:FF:000003">
    <property type="entry name" value="Vacuolar ATP synthase catalytic subunit A"/>
    <property type="match status" value="1"/>
</dbReference>
<evidence type="ECO:0000256" key="15">
    <source>
        <dbReference type="ARBA" id="ARBA00029477"/>
    </source>
</evidence>
<dbReference type="PROSITE" id="PS00152">
    <property type="entry name" value="ATPASE_ALPHA_BETA"/>
    <property type="match status" value="1"/>
</dbReference>
<dbReference type="InterPro" id="IPR031686">
    <property type="entry name" value="ATP-synth_a_Xtn"/>
</dbReference>
<feature type="compositionally biased region" description="Low complexity" evidence="19">
    <location>
        <begin position="110"/>
        <end position="124"/>
    </location>
</feature>
<dbReference type="InterPro" id="IPR004100">
    <property type="entry name" value="ATPase_F1/V1/A1_a/bsu_N"/>
</dbReference>
<dbReference type="NCBIfam" id="TIGR01042">
    <property type="entry name" value="V-ATPase_V1_A"/>
    <property type="match status" value="1"/>
</dbReference>
<evidence type="ECO:0000256" key="16">
    <source>
        <dbReference type="ARBA" id="ARBA00048383"/>
    </source>
</evidence>
<evidence type="ECO:0000256" key="6">
    <source>
        <dbReference type="ARBA" id="ARBA00022741"/>
    </source>
</evidence>
<keyword evidence="5" id="KW-0926">Vacuole</keyword>
<dbReference type="Gene3D" id="3.40.50.300">
    <property type="entry name" value="P-loop containing nucleotide triphosphate hydrolases"/>
    <property type="match status" value="2"/>
</dbReference>
<feature type="compositionally biased region" description="Acidic residues" evidence="19">
    <location>
        <begin position="98"/>
        <end position="109"/>
    </location>
</feature>
<keyword evidence="6 18" id="KW-0547">Nucleotide-binding</keyword>
<evidence type="ECO:0000259" key="20">
    <source>
        <dbReference type="PROSITE" id="PS51388"/>
    </source>
</evidence>
<dbReference type="FunFam" id="3.40.50.300:FF:000473">
    <property type="entry name" value="Vacuolar sorting-associated 1 protein"/>
    <property type="match status" value="1"/>
</dbReference>
<dbReference type="PANTHER" id="PTHR43607:SF1">
    <property type="entry name" value="H(+)-TRANSPORTING TWO-SECTOR ATPASE"/>
    <property type="match status" value="1"/>
</dbReference>
<accession>A0A178F5P8</accession>
<dbReference type="GO" id="GO:0007031">
    <property type="term" value="P:peroxisome organization"/>
    <property type="evidence" value="ECO:0007669"/>
    <property type="project" value="UniProtKB-ARBA"/>
</dbReference>
<evidence type="ECO:0000256" key="1">
    <source>
        <dbReference type="ARBA" id="ARBA00008936"/>
    </source>
</evidence>
<dbReference type="InterPro" id="IPR020003">
    <property type="entry name" value="ATPase_a/bsu_AS"/>
</dbReference>
<dbReference type="GO" id="GO:0005525">
    <property type="term" value="F:GTP binding"/>
    <property type="evidence" value="ECO:0007669"/>
    <property type="project" value="UniProtKB-KW"/>
</dbReference>
<dbReference type="Pfam" id="PF01031">
    <property type="entry name" value="Dynamin_M"/>
    <property type="match status" value="1"/>
</dbReference>
<feature type="region of interest" description="Disordered" evidence="19">
    <location>
        <begin position="1301"/>
        <end position="1333"/>
    </location>
</feature>
<dbReference type="GO" id="GO:0003924">
    <property type="term" value="F:GTPase activity"/>
    <property type="evidence" value="ECO:0007669"/>
    <property type="project" value="InterPro"/>
</dbReference>
<dbReference type="Pfam" id="PF02212">
    <property type="entry name" value="GED"/>
    <property type="match status" value="1"/>
</dbReference>
<dbReference type="NCBIfam" id="NF003220">
    <property type="entry name" value="PRK04192.1"/>
    <property type="match status" value="1"/>
</dbReference>
<comment type="subcellular location">
    <subcellularLocation>
        <location evidence="14">Vacuole membrane</location>
        <topology evidence="14">Peripheral membrane protein</topology>
        <orientation evidence="14">Cytoplasmic side</orientation>
    </subcellularLocation>
</comment>
<dbReference type="EMBL" id="LHPM01000010">
    <property type="protein sequence ID" value="OAL67275.1"/>
    <property type="molecule type" value="Genomic_DNA"/>
</dbReference>
<feature type="compositionally biased region" description="Low complexity" evidence="19">
    <location>
        <begin position="13"/>
        <end position="43"/>
    </location>
</feature>
<dbReference type="GO" id="GO:0007035">
    <property type="term" value="P:vacuolar acidification"/>
    <property type="evidence" value="ECO:0007669"/>
    <property type="project" value="UniProtKB-ARBA"/>
</dbReference>
<dbReference type="Gene3D" id="1.20.120.1240">
    <property type="entry name" value="Dynamin, middle domain"/>
    <property type="match status" value="1"/>
</dbReference>
<dbReference type="FunFam" id="2.40.50.100:FF:000008">
    <property type="entry name" value="V-type proton ATPase catalytic subunit A"/>
    <property type="match status" value="1"/>
</dbReference>
<dbReference type="InterPro" id="IPR005725">
    <property type="entry name" value="ATPase_V1-cplx_asu"/>
</dbReference>
<dbReference type="GO" id="GO:0016887">
    <property type="term" value="F:ATP hydrolysis activity"/>
    <property type="evidence" value="ECO:0007669"/>
    <property type="project" value="InterPro"/>
</dbReference>
<dbReference type="InterPro" id="IPR022812">
    <property type="entry name" value="Dynamin"/>
</dbReference>
<dbReference type="GO" id="GO:0033180">
    <property type="term" value="C:proton-transporting V-type ATPase, V1 domain"/>
    <property type="evidence" value="ECO:0007669"/>
    <property type="project" value="InterPro"/>
</dbReference>
<dbReference type="PROSITE" id="PS51388">
    <property type="entry name" value="GED"/>
    <property type="match status" value="1"/>
</dbReference>
<name>A0A178F5P8_TRIRU</name>
<proteinExistence type="inferred from homology"/>
<dbReference type="Gene3D" id="1.10.1140.10">
    <property type="entry name" value="Bovine Mitochondrial F1-atpase, Atp Synthase Beta Chain, Chain D, domain 3"/>
    <property type="match status" value="1"/>
</dbReference>
<keyword evidence="11 18" id="KW-0342">GTP-binding</keyword>
<dbReference type="Pfam" id="PF00006">
    <property type="entry name" value="ATP-synt_ab"/>
    <property type="match status" value="1"/>
</dbReference>
<dbReference type="SUPFAM" id="SSF52540">
    <property type="entry name" value="P-loop containing nucleoside triphosphate hydrolases"/>
    <property type="match status" value="2"/>
</dbReference>
<evidence type="ECO:0000256" key="19">
    <source>
        <dbReference type="SAM" id="MobiDB-lite"/>
    </source>
</evidence>
<keyword evidence="9" id="KW-1278">Translocase</keyword>
<evidence type="ECO:0000256" key="11">
    <source>
        <dbReference type="ARBA" id="ARBA00023134"/>
    </source>
</evidence>
<sequence length="1466" mass="161538">MTLIRPGELTHELPTSSASPRALPRPSLLGLVSAASPSAAAGDSESDGDGDACSALKQHQDPTPPRSFNFVFTNNNNVNTVHNTTTSNNNCSYSKDDEREELDESEDSPSVDGSETESTSSSSTAPIETRSPPAMAPKDSKEEAGDEQKGVVFSISGPVIVAENMIGCAMYEMCHVGVDKVVGEVIRISGDQATIQVYEETAGVTVGDPVIRTGKPLSVELGPGLMETIYDGIQRPLKSISEVSNSIYIPRGVALPALDRKKKWAFKPAGLKVGDHITGGDVWGTVFENSLLYDHKILLPPRARGTITRISGPGDFTVEEKLLEVEFNGKKTEYSMMHVWPVRVPRPVNEKLASDSPFIVGQRVLDSLFPGVQGGTICIPGAFGCGKTVISQSVSKFSNSDIIVYVGCGERGNEMAEVLMDFPELTITIEGRKEPIMKRTCLIANTSNMPVAAREASIYTGITIAEYFRDQGKNVAMMADSSSRWAEALREISGRLGEMPADQGFPAYLGAKLASFYERAGQTTALGSPERKGSVSIVGAVSPPGGDFADPVTTSTLNIVQVFWGLDKKLAQRKHFPSINTSISYSKYTSILDKYYAKEHPEFPRLRDKIKELLSNSEELDQVVQLVGKSALGDADKITLDVATLLKEDFLQQNGYSDYDQFCPLWKTEYMMKAFVSYYEESQKAIAQGQSWAKVREATSAIQAALRNMKFEVPDDEKEVTAKYDKILQDMSEKFASVSDDFFSPVLPLRWCLLQLDCTLYRQTMAAQAGYSISVNDPSLISLVNKLQDVFTTVGAQNPIDLPQIVVVGSQSSGKSSVLENIVGRDFLPRGSGIVTRRPLVLQLINKPRSEKQSNGVKEEDKLDTTDSEANIDEYGEFLHIPGQKFHDFNKIREEIVRETDAKTGRNAGISPAPINLRIYSPNVLTLTLVDLPGLTKVPVGDQPKDIEKQIREMVLKQISKSNAIILAVTAANQDLANSDGLKLAREVDPEGQRTIGVLTKVDLMDAGTDVVDILAGRVIPLRLGYVPVVNRGQRDIENKRTISYALEHEKNFFENHATYSSKSAYCGTPYLARKLNVILMMHIKQTLPDIKARIASSLQKYTAELNQLGDSMLGNSANIILNIITEFSNEYRTILDGNNQELSSVELSGGARVSFVFHELYSNGVKAIDPFDMVKDMDIRTMLYNSSGPSPALFVGTGAFESIVKQQIKRLEEPSLKCVSLVYDELVRILAQLLNKQPFRRYPQLKERFHGVVISFFKKVMEPTNKLVKDLVAMEACYINTGHPDFITGHRAMAIINERQNASKPTQVDPKTGKPLPPSATMPQRSASPSLDLGDSSPGFFGSFFSSKNSKKKMAAMEAPPPILKASGTLSERENTEVEVIKLLINSYYNIVKRTMIDMVPKAIMLTLVQFTKDEMQRELLGNLYRAEEPDDLLRESEFTVRRRKECQRMVESLTKASEIVAQVQ</sequence>
<comment type="similarity">
    <text evidence="18">Belongs to the TRAFAC class dynamin-like GTPase superfamily. Dynamin/Fzo/YdjA family.</text>
</comment>
<dbReference type="GO" id="GO:0046961">
    <property type="term" value="F:proton-transporting ATPase activity, rotational mechanism"/>
    <property type="evidence" value="ECO:0007669"/>
    <property type="project" value="InterPro"/>
</dbReference>
<evidence type="ECO:0000256" key="18">
    <source>
        <dbReference type="RuleBase" id="RU003932"/>
    </source>
</evidence>
<dbReference type="PROSITE" id="PS00410">
    <property type="entry name" value="G_DYNAMIN_1"/>
    <property type="match status" value="1"/>
</dbReference>
<dbReference type="InterPro" id="IPR020850">
    <property type="entry name" value="GED_dom"/>
</dbReference>
<feature type="domain" description="Dynamin-type G" evidence="21">
    <location>
        <begin position="799"/>
        <end position="1089"/>
    </location>
</feature>
<dbReference type="InterPro" id="IPR000375">
    <property type="entry name" value="Dynamin_stalk"/>
</dbReference>
<dbReference type="GO" id="GO:0046034">
    <property type="term" value="P:ATP metabolic process"/>
    <property type="evidence" value="ECO:0007669"/>
    <property type="project" value="InterPro"/>
</dbReference>
<dbReference type="InterPro" id="IPR055190">
    <property type="entry name" value="ATP-synt_VA_C"/>
</dbReference>
<keyword evidence="4" id="KW-0813">Transport</keyword>
<dbReference type="InterPro" id="IPR001401">
    <property type="entry name" value="Dynamin_GTPase"/>
</dbReference>
<evidence type="ECO:0000256" key="9">
    <source>
        <dbReference type="ARBA" id="ARBA00022967"/>
    </source>
</evidence>
<dbReference type="CDD" id="cd18119">
    <property type="entry name" value="ATP-synt_V_A-type_alpha_N"/>
    <property type="match status" value="1"/>
</dbReference>
<keyword evidence="7" id="KW-0375">Hydrogen ion transport</keyword>
<dbReference type="InterPro" id="IPR022878">
    <property type="entry name" value="V-ATPase_asu"/>
</dbReference>
<dbReference type="HAMAP" id="MF_00309">
    <property type="entry name" value="ATP_synth_A_arch"/>
    <property type="match status" value="1"/>
</dbReference>
<evidence type="ECO:0000256" key="3">
    <source>
        <dbReference type="ARBA" id="ARBA00018860"/>
    </source>
</evidence>
<dbReference type="InterPro" id="IPR036121">
    <property type="entry name" value="ATPase_F1/V1/A1_a/bsu_N_sf"/>
</dbReference>
<keyword evidence="12" id="KW-0472">Membrane</keyword>
<comment type="caution">
    <text evidence="22">The sequence shown here is derived from an EMBL/GenBank/DDBJ whole genome shotgun (WGS) entry which is preliminary data.</text>
</comment>
<dbReference type="SUPFAM" id="SSF47917">
    <property type="entry name" value="C-terminal domain of alpha and beta subunits of F1 ATP synthase"/>
    <property type="match status" value="1"/>
</dbReference>
<evidence type="ECO:0000256" key="10">
    <source>
        <dbReference type="ARBA" id="ARBA00023065"/>
    </source>
</evidence>
<keyword evidence="10" id="KW-0406">Ion transport</keyword>
<dbReference type="SMART" id="SM00302">
    <property type="entry name" value="GED"/>
    <property type="match status" value="1"/>
</dbReference>
<dbReference type="PROSITE" id="PS51718">
    <property type="entry name" value="G_DYNAMIN_2"/>
    <property type="match status" value="1"/>
</dbReference>
<dbReference type="Pfam" id="PF22919">
    <property type="entry name" value="ATP-synt_VA_C"/>
    <property type="match status" value="1"/>
</dbReference>
<dbReference type="Proteomes" id="UP000243015">
    <property type="component" value="Unassembled WGS sequence"/>
</dbReference>
<dbReference type="Pfam" id="PF02874">
    <property type="entry name" value="ATP-synt_ab_N"/>
    <property type="match status" value="1"/>
</dbReference>
<dbReference type="InterPro" id="IPR024034">
    <property type="entry name" value="ATPase_F1/V1_b/a_C"/>
</dbReference>
<evidence type="ECO:0000256" key="17">
    <source>
        <dbReference type="ARBA" id="ARBA00073589"/>
    </source>
</evidence>
<dbReference type="InterPro" id="IPR027417">
    <property type="entry name" value="P-loop_NTPase"/>
</dbReference>
<dbReference type="FunFam" id="2.40.30.20:FF:000002">
    <property type="entry name" value="V-type proton ATPase catalytic subunit A"/>
    <property type="match status" value="1"/>
</dbReference>
<comment type="catalytic activity">
    <reaction evidence="16">
        <text>ATP + H2O + 4 H(+)(in) = ADP + phosphate + 5 H(+)(out)</text>
        <dbReference type="Rhea" id="RHEA:57720"/>
        <dbReference type="ChEBI" id="CHEBI:15377"/>
        <dbReference type="ChEBI" id="CHEBI:15378"/>
        <dbReference type="ChEBI" id="CHEBI:30616"/>
        <dbReference type="ChEBI" id="CHEBI:43474"/>
        <dbReference type="ChEBI" id="CHEBI:456216"/>
        <dbReference type="EC" id="7.1.2.2"/>
    </reaction>
</comment>
<evidence type="ECO:0000313" key="23">
    <source>
        <dbReference type="Proteomes" id="UP000243015"/>
    </source>
</evidence>
<evidence type="ECO:0000313" key="22">
    <source>
        <dbReference type="EMBL" id="OAL67275.1"/>
    </source>
</evidence>
<keyword evidence="13" id="KW-0505">Motor protein</keyword>
<evidence type="ECO:0000256" key="12">
    <source>
        <dbReference type="ARBA" id="ARBA00023136"/>
    </source>
</evidence>
<feature type="domain" description="GED" evidence="20">
    <location>
        <begin position="1379"/>
        <end position="1466"/>
    </location>
</feature>
<protein>
    <recommendedName>
        <fullName evidence="3">V-type proton ATPase catalytic subunit A</fullName>
        <ecNumber evidence="2">7.1.2.2</ecNumber>
    </recommendedName>
    <alternativeName>
        <fullName evidence="17">Vacuolar protein sorting-associated protein 1</fullName>
    </alternativeName>
</protein>